<dbReference type="RefSeq" id="XP_067083043.1">
    <property type="nucleotide sequence ID" value="XM_067226942.1"/>
</dbReference>
<name>A0A1G4IJ66_TRYEQ</name>
<reference evidence="1" key="1">
    <citation type="submission" date="2016-09" db="EMBL/GenBank/DDBJ databases">
        <authorList>
            <person name="Hebert L."/>
            <person name="Moumen B."/>
        </authorList>
    </citation>
    <scope>NUCLEOTIDE SEQUENCE [LARGE SCALE GENOMIC DNA]</scope>
    <source>
        <strain evidence="1">OVI</strain>
    </source>
</reference>
<proteinExistence type="predicted"/>
<keyword evidence="2" id="KW-1185">Reference proteome</keyword>
<sequence length="584" mass="64614">MVGEEVELTVQPQRSLNLVSAGSAHKRGSICLSVLQRVQTMCVSDKTGDVMNGGVATENDRVGGYEVLWSAHRLGKSLLLMDRGCNDVYPMMEADRAELKAIIDMWQSEDVELLPSRQTQWKMAAPNLREELLAVVRLLVSSASGQCHRLSLPLMPIPNAVCPSDCTLNTRSYGACPLTQREAWPAACLHFAGVLMLCGLRSYRDAEELLSTSLSSLGGTLQRFVVQSLQEEFAIMRREVMELCVSCRRSNKSEPELTTLNTGKGGSIPSSRGFYYYARTVPARCAGGVKPYASATSCDKTSPLVFTLLDEWRDDDRACGALQCQCRSYQDLTRITCRKSDLVLFSLAVVEALSTAVVEELRQQCEKPLDFVDFIGDVVSVCAVLVYPFLVRQLRCLRYLMHSLTDASVSKSEAPLLAADVQQYERYVSAVEKFLLNFDPSFVTSPGPSFSCADRETLCTIKAGPNKGPGGVRVVSDLECNEAATPPSPRRCEEKFQQCRPLWEPVAPALAAHLSSRPHAGGMMAWGDVVALFTEVKQSREAELLSLWNYWVQLRRETRALSAEVTYLMGERMAPTSQKIPRET</sequence>
<dbReference type="Proteomes" id="UP000195570">
    <property type="component" value="Unassembled WGS sequence"/>
</dbReference>
<dbReference type="GeneID" id="92378081"/>
<dbReference type="AlphaFoldDB" id="A0A1G4IJ66"/>
<protein>
    <submittedName>
        <fullName evidence="1">Uncharacterized protein</fullName>
    </submittedName>
</protein>
<organism evidence="1 2">
    <name type="scientific">Trypanosoma equiperdum</name>
    <dbReference type="NCBI Taxonomy" id="5694"/>
    <lineage>
        <taxon>Eukaryota</taxon>
        <taxon>Discoba</taxon>
        <taxon>Euglenozoa</taxon>
        <taxon>Kinetoplastea</taxon>
        <taxon>Metakinetoplastina</taxon>
        <taxon>Trypanosomatida</taxon>
        <taxon>Trypanosomatidae</taxon>
        <taxon>Trypanosoma</taxon>
    </lineage>
</organism>
<gene>
    <name evidence="1" type="ORF">TEOVI_000414100</name>
</gene>
<dbReference type="VEuPathDB" id="TriTrypDB:TEOVI_000414100"/>
<accession>A0A1G4IJ66</accession>
<comment type="caution">
    <text evidence="1">The sequence shown here is derived from an EMBL/GenBank/DDBJ whole genome shotgun (WGS) entry which is preliminary data.</text>
</comment>
<dbReference type="EMBL" id="CZPT02001883">
    <property type="protein sequence ID" value="SCU72564.1"/>
    <property type="molecule type" value="Genomic_DNA"/>
</dbReference>
<evidence type="ECO:0000313" key="2">
    <source>
        <dbReference type="Proteomes" id="UP000195570"/>
    </source>
</evidence>
<evidence type="ECO:0000313" key="1">
    <source>
        <dbReference type="EMBL" id="SCU72564.1"/>
    </source>
</evidence>